<dbReference type="PANTHER" id="PTHR38436:SF1">
    <property type="entry name" value="ESTER CYCLASE"/>
    <property type="match status" value="1"/>
</dbReference>
<organism evidence="1">
    <name type="scientific">uncultured Nocardioides sp</name>
    <dbReference type="NCBI Taxonomy" id="198441"/>
    <lineage>
        <taxon>Bacteria</taxon>
        <taxon>Bacillati</taxon>
        <taxon>Actinomycetota</taxon>
        <taxon>Actinomycetes</taxon>
        <taxon>Propionibacteriales</taxon>
        <taxon>Nocardioidaceae</taxon>
        <taxon>Nocardioides</taxon>
        <taxon>environmental samples</taxon>
    </lineage>
</organism>
<gene>
    <name evidence="1" type="ORF">AVDCRST_MAG32-1389</name>
</gene>
<dbReference type="AlphaFoldDB" id="A0A6J4N5V9"/>
<dbReference type="Pfam" id="PF07366">
    <property type="entry name" value="SnoaL"/>
    <property type="match status" value="1"/>
</dbReference>
<dbReference type="Gene3D" id="3.10.450.50">
    <property type="match status" value="1"/>
</dbReference>
<proteinExistence type="predicted"/>
<dbReference type="InterPro" id="IPR032710">
    <property type="entry name" value="NTF2-like_dom_sf"/>
</dbReference>
<accession>A0A6J4N5V9</accession>
<dbReference type="EMBL" id="CADCUM010000066">
    <property type="protein sequence ID" value="CAA9379018.1"/>
    <property type="molecule type" value="Genomic_DNA"/>
</dbReference>
<evidence type="ECO:0000313" key="1">
    <source>
        <dbReference type="EMBL" id="CAA9379018.1"/>
    </source>
</evidence>
<dbReference type="PANTHER" id="PTHR38436">
    <property type="entry name" value="POLYKETIDE CYCLASE SNOAL-LIKE DOMAIN"/>
    <property type="match status" value="1"/>
</dbReference>
<dbReference type="SUPFAM" id="SSF54427">
    <property type="entry name" value="NTF2-like"/>
    <property type="match status" value="1"/>
</dbReference>
<dbReference type="GO" id="GO:0030638">
    <property type="term" value="P:polyketide metabolic process"/>
    <property type="evidence" value="ECO:0007669"/>
    <property type="project" value="InterPro"/>
</dbReference>
<dbReference type="InterPro" id="IPR009959">
    <property type="entry name" value="Cyclase_SnoaL-like"/>
</dbReference>
<protein>
    <recommendedName>
        <fullName evidence="2">Ester cyclase</fullName>
    </recommendedName>
</protein>
<name>A0A6J4N5V9_9ACTN</name>
<reference evidence="1" key="1">
    <citation type="submission" date="2020-02" db="EMBL/GenBank/DDBJ databases">
        <authorList>
            <person name="Meier V. D."/>
        </authorList>
    </citation>
    <scope>NUCLEOTIDE SEQUENCE</scope>
    <source>
        <strain evidence="1">AVDCRST_MAG32</strain>
    </source>
</reference>
<evidence type="ECO:0008006" key="2">
    <source>
        <dbReference type="Google" id="ProtNLM"/>
    </source>
</evidence>
<sequence>MDLKDVLARAWGQVDDRKDVDCLDEYFAPDFVRHGRKDYSREDFKELVRELYVGFPDLQRTTLDMVQEGDRVAYRWETRGTHLGPFQGALPTGRPIRTHGITISRFENGLIVEDWASWNELSLLHDLGILPIDR</sequence>